<feature type="domain" description="VWFD" evidence="3">
    <location>
        <begin position="2"/>
        <end position="137"/>
    </location>
</feature>
<keyword evidence="2" id="KW-0325">Glycoprotein</keyword>
<dbReference type="EMBL" id="JAHRIO010014851">
    <property type="protein sequence ID" value="MEQ2163476.1"/>
    <property type="molecule type" value="Genomic_DNA"/>
</dbReference>
<evidence type="ECO:0000259" key="3">
    <source>
        <dbReference type="PROSITE" id="PS51233"/>
    </source>
</evidence>
<name>A0ABV0MWG1_9TELE</name>
<dbReference type="PANTHER" id="PTHR11339">
    <property type="entry name" value="EXTRACELLULAR MATRIX GLYCOPROTEIN RELATED"/>
    <property type="match status" value="1"/>
</dbReference>
<dbReference type="Pfam" id="PF00094">
    <property type="entry name" value="VWD"/>
    <property type="match status" value="1"/>
</dbReference>
<keyword evidence="1" id="KW-1015">Disulfide bond</keyword>
<accession>A0ABV0MWG1</accession>
<proteinExistence type="predicted"/>
<dbReference type="InterPro" id="IPR001846">
    <property type="entry name" value="VWF_type-D"/>
</dbReference>
<dbReference type="PROSITE" id="PS51233">
    <property type="entry name" value="VWFD"/>
    <property type="match status" value="1"/>
</dbReference>
<protein>
    <recommendedName>
        <fullName evidence="3">VWFD domain-containing protein</fullName>
    </recommendedName>
</protein>
<reference evidence="4 5" key="1">
    <citation type="submission" date="2021-06" db="EMBL/GenBank/DDBJ databases">
        <authorList>
            <person name="Palmer J.M."/>
        </authorList>
    </citation>
    <scope>NUCLEOTIDE SEQUENCE [LARGE SCALE GENOMIC DNA]</scope>
    <source>
        <strain evidence="4 5">GA_2019</strain>
        <tissue evidence="4">Muscle</tissue>
    </source>
</reference>
<evidence type="ECO:0000256" key="1">
    <source>
        <dbReference type="ARBA" id="ARBA00023157"/>
    </source>
</evidence>
<organism evidence="4 5">
    <name type="scientific">Goodea atripinnis</name>
    <dbReference type="NCBI Taxonomy" id="208336"/>
    <lineage>
        <taxon>Eukaryota</taxon>
        <taxon>Metazoa</taxon>
        <taxon>Chordata</taxon>
        <taxon>Craniata</taxon>
        <taxon>Vertebrata</taxon>
        <taxon>Euteleostomi</taxon>
        <taxon>Actinopterygii</taxon>
        <taxon>Neopterygii</taxon>
        <taxon>Teleostei</taxon>
        <taxon>Neoteleostei</taxon>
        <taxon>Acanthomorphata</taxon>
        <taxon>Ovalentaria</taxon>
        <taxon>Atherinomorphae</taxon>
        <taxon>Cyprinodontiformes</taxon>
        <taxon>Goodeidae</taxon>
        <taxon>Goodea</taxon>
    </lineage>
</organism>
<keyword evidence="5" id="KW-1185">Reference proteome</keyword>
<sequence>MSTCSVWGDPHYITFDGALAHFQGSCSYIITESHSDNETHYRVVATNKHRGNNRVSFVSSVDIYLTNPPESVHVRLGPNKRVQSNGTHFMYENTIQGNVDPHGGLISRQRNLHVRFCCVYPLAQALSMAVGINPLER</sequence>
<gene>
    <name evidence="4" type="ORF">GOODEAATRI_030525</name>
</gene>
<dbReference type="PANTHER" id="PTHR11339:SF373">
    <property type="entry name" value="VWFD DOMAIN-CONTAINING PROTEIN"/>
    <property type="match status" value="1"/>
</dbReference>
<evidence type="ECO:0000313" key="4">
    <source>
        <dbReference type="EMBL" id="MEQ2163476.1"/>
    </source>
</evidence>
<comment type="caution">
    <text evidence="4">The sequence shown here is derived from an EMBL/GenBank/DDBJ whole genome shotgun (WGS) entry which is preliminary data.</text>
</comment>
<dbReference type="InterPro" id="IPR050780">
    <property type="entry name" value="Mucin_vWF_Thrombospondin_sf"/>
</dbReference>
<evidence type="ECO:0000256" key="2">
    <source>
        <dbReference type="ARBA" id="ARBA00023180"/>
    </source>
</evidence>
<dbReference type="Proteomes" id="UP001476798">
    <property type="component" value="Unassembled WGS sequence"/>
</dbReference>
<evidence type="ECO:0000313" key="5">
    <source>
        <dbReference type="Proteomes" id="UP001476798"/>
    </source>
</evidence>
<dbReference type="Gene3D" id="2.60.40.3210">
    <property type="entry name" value="Zona pellucida, ZP-N domain"/>
    <property type="match status" value="1"/>
</dbReference>